<dbReference type="EMBL" id="BDGB01000105">
    <property type="protein sequence ID" value="GAW73037.1"/>
    <property type="molecule type" value="Genomic_DNA"/>
</dbReference>
<evidence type="ECO:0000313" key="7">
    <source>
        <dbReference type="Proteomes" id="UP000294668"/>
    </source>
</evidence>
<evidence type="ECO:0000313" key="3">
    <source>
        <dbReference type="EMBL" id="PAK83663.1"/>
    </source>
</evidence>
<gene>
    <name evidence="3" type="ORF">B8W98_06230</name>
    <name evidence="4" type="ORF">C5L28_002139</name>
    <name evidence="2" type="ORF">LPKJCM_02170</name>
</gene>
<protein>
    <submittedName>
        <fullName evidence="3">Uncharacterized protein</fullName>
    </submittedName>
</protein>
<reference evidence="4" key="4">
    <citation type="submission" date="2019-02" db="EMBL/GenBank/DDBJ databases">
        <authorList>
            <person name="Buron G."/>
            <person name="Chaylann A."/>
            <person name="Dolejs I."/>
            <person name="Forster J."/>
            <person name="Miks M.H."/>
        </authorList>
    </citation>
    <scope>NUCLEOTIDE SEQUENCE</scope>
    <source>
        <strain evidence="4">DSM 10551</strain>
    </source>
</reference>
<dbReference type="Proteomes" id="UP000294668">
    <property type="component" value="Unassembled WGS sequence"/>
</dbReference>
<keyword evidence="1" id="KW-1133">Transmembrane helix</keyword>
<sequence length="97" mass="10963">MVNPTESEGSIIQKAIHAANAWLIFAIIIGIISTPFDLLLHHESNFFDLLKIFFANGLMGFLGSLLLVLILAWLPVFLIVGFFIWLNKLVAKQDYFK</sequence>
<reference evidence="2 5" key="1">
    <citation type="journal article" date="2017" name="Biosci Microbiota Food Health">
        <title>Genomic characterization reconfirms the taxonomic status of Lactobacillus parakefiri.</title>
        <authorList>
            <person name="Tanizawa Y."/>
            <person name="Kobayashi H."/>
            <person name="Kaminuma E."/>
            <person name="Sakamoto M."/>
            <person name="Ohkuma M."/>
            <person name="Nakamura Y."/>
            <person name="Arita M."/>
            <person name="Tohno M."/>
        </authorList>
    </citation>
    <scope>NUCLEOTIDE SEQUENCE [LARGE SCALE GENOMIC DNA]</scope>
    <source>
        <strain evidence="2 5">JCM 8573</strain>
    </source>
</reference>
<evidence type="ECO:0000313" key="2">
    <source>
        <dbReference type="EMBL" id="GAW73037.1"/>
    </source>
</evidence>
<reference evidence="3 6" key="2">
    <citation type="submission" date="2017-04" db="EMBL/GenBank/DDBJ databases">
        <title>Kefir bacterial isolates.</title>
        <authorList>
            <person name="Kim Y."/>
            <person name="Blasche S."/>
            <person name="Patil K.R."/>
        </authorList>
    </citation>
    <scope>NUCLEOTIDE SEQUENCE [LARGE SCALE GENOMIC DNA]</scope>
    <source>
        <strain evidence="3 6">OG2</strain>
    </source>
</reference>
<feature type="transmembrane region" description="Helical" evidence="1">
    <location>
        <begin position="61"/>
        <end position="86"/>
    </location>
</feature>
<evidence type="ECO:0000313" key="5">
    <source>
        <dbReference type="Proteomes" id="UP000214739"/>
    </source>
</evidence>
<keyword evidence="7" id="KW-1185">Reference proteome</keyword>
<evidence type="ECO:0000256" key="1">
    <source>
        <dbReference type="SAM" id="Phobius"/>
    </source>
</evidence>
<keyword evidence="1" id="KW-0472">Membrane</keyword>
<proteinExistence type="predicted"/>
<reference evidence="4 7" key="3">
    <citation type="journal article" date="2019" name="Appl. Microbiol. Biotechnol.">
        <title>Uncovering carbohydrate metabolism through a genotype-phenotype association study of 56 lactic acid bacteria genomes.</title>
        <authorList>
            <person name="Buron-Moles G."/>
            <person name="Chailyan A."/>
            <person name="Dolejs I."/>
            <person name="Forster J."/>
            <person name="Miks M.H."/>
        </authorList>
    </citation>
    <scope>NUCLEOTIDE SEQUENCE [LARGE SCALE GENOMIC DNA]</scope>
    <source>
        <strain evidence="4 7">DSM 10551</strain>
    </source>
</reference>
<comment type="caution">
    <text evidence="3">The sequence shown here is derived from an EMBL/GenBank/DDBJ whole genome shotgun (WGS) entry which is preliminary data.</text>
</comment>
<evidence type="ECO:0000313" key="4">
    <source>
        <dbReference type="EMBL" id="TDG88792.1"/>
    </source>
</evidence>
<name>A0A269YDQ3_9LACO</name>
<dbReference type="AlphaFoldDB" id="A0A269YDQ3"/>
<dbReference type="Proteomes" id="UP000216802">
    <property type="component" value="Unassembled WGS sequence"/>
</dbReference>
<evidence type="ECO:0000313" key="6">
    <source>
        <dbReference type="Proteomes" id="UP000216802"/>
    </source>
</evidence>
<dbReference type="EMBL" id="NCXI01000037">
    <property type="protein sequence ID" value="PAK83663.1"/>
    <property type="molecule type" value="Genomic_DNA"/>
</dbReference>
<dbReference type="EMBL" id="PUFL01000084">
    <property type="protein sequence ID" value="TDG88792.1"/>
    <property type="molecule type" value="Genomic_DNA"/>
</dbReference>
<dbReference type="Proteomes" id="UP000214739">
    <property type="component" value="Unassembled WGS sequence"/>
</dbReference>
<accession>A0A269YDQ3</accession>
<dbReference type="RefSeq" id="WP_057961331.1">
    <property type="nucleotide sequence ID" value="NZ_BAAAXO010000060.1"/>
</dbReference>
<keyword evidence="1" id="KW-0812">Transmembrane</keyword>
<feature type="transmembrane region" description="Helical" evidence="1">
    <location>
        <begin position="21"/>
        <end position="41"/>
    </location>
</feature>
<organism evidence="3 6">
    <name type="scientific">Lentilactobacillus parakefiri</name>
    <dbReference type="NCBI Taxonomy" id="152332"/>
    <lineage>
        <taxon>Bacteria</taxon>
        <taxon>Bacillati</taxon>
        <taxon>Bacillota</taxon>
        <taxon>Bacilli</taxon>
        <taxon>Lactobacillales</taxon>
        <taxon>Lactobacillaceae</taxon>
        <taxon>Lentilactobacillus</taxon>
    </lineage>
</organism>